<gene>
    <name evidence="9" type="ORF">CRH09_12960</name>
</gene>
<keyword evidence="4" id="KW-0808">Transferase</keyword>
<feature type="transmembrane region" description="Helical" evidence="8">
    <location>
        <begin position="187"/>
        <end position="212"/>
    </location>
</feature>
<evidence type="ECO:0000256" key="8">
    <source>
        <dbReference type="SAM" id="Phobius"/>
    </source>
</evidence>
<dbReference type="GO" id="GO:0016763">
    <property type="term" value="F:pentosyltransferase activity"/>
    <property type="evidence" value="ECO:0007669"/>
    <property type="project" value="TreeGrafter"/>
</dbReference>
<dbReference type="GO" id="GO:0009103">
    <property type="term" value="P:lipopolysaccharide biosynthetic process"/>
    <property type="evidence" value="ECO:0007669"/>
    <property type="project" value="UniProtKB-ARBA"/>
</dbReference>
<evidence type="ECO:0000256" key="1">
    <source>
        <dbReference type="ARBA" id="ARBA00004651"/>
    </source>
</evidence>
<evidence type="ECO:0000256" key="3">
    <source>
        <dbReference type="ARBA" id="ARBA00022676"/>
    </source>
</evidence>
<dbReference type="Proteomes" id="UP000221961">
    <property type="component" value="Chromosome"/>
</dbReference>
<evidence type="ECO:0000256" key="7">
    <source>
        <dbReference type="ARBA" id="ARBA00023136"/>
    </source>
</evidence>
<dbReference type="KEGG" id="ntp:CRH09_12960"/>
<feature type="transmembrane region" description="Helical" evidence="8">
    <location>
        <begin position="303"/>
        <end position="325"/>
    </location>
</feature>
<dbReference type="PANTHER" id="PTHR33908:SF11">
    <property type="entry name" value="MEMBRANE PROTEIN"/>
    <property type="match status" value="1"/>
</dbReference>
<comment type="subcellular location">
    <subcellularLocation>
        <location evidence="1">Cell membrane</location>
        <topology evidence="1">Multi-pass membrane protein</topology>
    </subcellularLocation>
</comment>
<evidence type="ECO:0000256" key="4">
    <source>
        <dbReference type="ARBA" id="ARBA00022679"/>
    </source>
</evidence>
<feature type="transmembrane region" description="Helical" evidence="8">
    <location>
        <begin position="247"/>
        <end position="271"/>
    </location>
</feature>
<feature type="transmembrane region" description="Helical" evidence="8">
    <location>
        <begin position="346"/>
        <end position="365"/>
    </location>
</feature>
<sequence length="523" mass="55353">MFAASALLYLVCGLALSVGHGFLMGDALSRVSATQSALFSRDPHLSAIGFVFTPLTSLAQLPVVAFAPLFMAGAVVMVFGIGVDRGAPLWLSLCVTACFALNPMIVFYAANGMSEAPFLFCLCWALRRLMRWVRTDDANDLTAAGISLGLAYLTRYDALAPAAAAAALVGALSWWRRRGAEYRWSGAVMDVVLVVAPVVLAFVVWAATSWLITGQAFQQFSSQYGNSAIIAQSGAGRSSEKIAALRYSAAATLVLGPALPLLIPIVGALAVRRRDLTVVVPLLLCGAVLAFQALSYAGGSTFAFLRFYVAAIPLAAVLALGTVPVRRQPPSRRPGAHGVPAPSRHRVPVLAAAAALLLLLGSLPLTTAGMNNHDLAVQEYALGSILAPEPDNASQPYADEVRVAATFGTERRLANRIDAMALPRGAVLLDTVYGFAVLAASHRPDRFVVPSDRDFVRILNRPAARGVKYILAVPNSGRGASDAVNRRYPTIYENGAGIATLVLEIPNDGAGQPNWRLYRVIGS</sequence>
<feature type="transmembrane region" description="Helical" evidence="8">
    <location>
        <begin position="278"/>
        <end position="297"/>
    </location>
</feature>
<keyword evidence="5 8" id="KW-0812">Transmembrane</keyword>
<dbReference type="PANTHER" id="PTHR33908">
    <property type="entry name" value="MANNOSYLTRANSFERASE YKCB-RELATED"/>
    <property type="match status" value="1"/>
</dbReference>
<feature type="transmembrane region" description="Helical" evidence="8">
    <location>
        <begin position="158"/>
        <end position="175"/>
    </location>
</feature>
<feature type="transmembrane region" description="Helical" evidence="8">
    <location>
        <begin position="89"/>
        <end position="110"/>
    </location>
</feature>
<organism evidence="9 10">
    <name type="scientific">Nocardia terpenica</name>
    <dbReference type="NCBI Taxonomy" id="455432"/>
    <lineage>
        <taxon>Bacteria</taxon>
        <taxon>Bacillati</taxon>
        <taxon>Actinomycetota</taxon>
        <taxon>Actinomycetes</taxon>
        <taxon>Mycobacteriales</taxon>
        <taxon>Nocardiaceae</taxon>
        <taxon>Nocardia</taxon>
    </lineage>
</organism>
<dbReference type="InterPro" id="IPR050297">
    <property type="entry name" value="LipidA_mod_glycosyltrf_83"/>
</dbReference>
<evidence type="ECO:0000313" key="9">
    <source>
        <dbReference type="EMBL" id="ATL71738.1"/>
    </source>
</evidence>
<evidence type="ECO:0000313" key="10">
    <source>
        <dbReference type="Proteomes" id="UP000221961"/>
    </source>
</evidence>
<dbReference type="AlphaFoldDB" id="A0A291RWV8"/>
<evidence type="ECO:0000256" key="2">
    <source>
        <dbReference type="ARBA" id="ARBA00022475"/>
    </source>
</evidence>
<feature type="transmembrane region" description="Helical" evidence="8">
    <location>
        <begin position="57"/>
        <end position="82"/>
    </location>
</feature>
<dbReference type="GO" id="GO:0005886">
    <property type="term" value="C:plasma membrane"/>
    <property type="evidence" value="ECO:0007669"/>
    <property type="project" value="UniProtKB-SubCell"/>
</dbReference>
<dbReference type="EMBL" id="CP023778">
    <property type="protein sequence ID" value="ATL71738.1"/>
    <property type="molecule type" value="Genomic_DNA"/>
</dbReference>
<protein>
    <submittedName>
        <fullName evidence="9">ABC transporter</fullName>
    </submittedName>
</protein>
<keyword evidence="2" id="KW-1003">Cell membrane</keyword>
<reference evidence="9 10" key="1">
    <citation type="submission" date="2017-10" db="EMBL/GenBank/DDBJ databases">
        <title>Comparative genomics between pathogenic Norcardia.</title>
        <authorList>
            <person name="Zeng L."/>
        </authorList>
    </citation>
    <scope>NUCLEOTIDE SEQUENCE [LARGE SCALE GENOMIC DNA]</scope>
    <source>
        <strain evidence="9 10">NC_YFY_NT001</strain>
    </source>
</reference>
<evidence type="ECO:0000256" key="5">
    <source>
        <dbReference type="ARBA" id="ARBA00022692"/>
    </source>
</evidence>
<evidence type="ECO:0000256" key="6">
    <source>
        <dbReference type="ARBA" id="ARBA00022989"/>
    </source>
</evidence>
<keyword evidence="3" id="KW-0328">Glycosyltransferase</keyword>
<proteinExistence type="predicted"/>
<keyword evidence="7 8" id="KW-0472">Membrane</keyword>
<accession>A0A291RWV8</accession>
<name>A0A291RWV8_9NOCA</name>
<keyword evidence="6 8" id="KW-1133">Transmembrane helix</keyword>